<sequence length="181" mass="19959">MGSQSLELWLGLGSIIGVLIGGICTIIGSYLASSKQVKAQKDIFSSEVSERYEHQRTELKLSLLADFMGHRNVIVGGAPGISESKKIAEGAVFFSALNKIGVIFSSSEEVINSYMHFRKIVLEKDIHKQAENIFKTGKGFEEIMESQSVADAALHDLAVKMHKDLDIEPPDMETFSKPLRM</sequence>
<dbReference type="EMBL" id="RAPK01000002">
    <property type="protein sequence ID" value="RKD84127.1"/>
    <property type="molecule type" value="Genomic_DNA"/>
</dbReference>
<dbReference type="AlphaFoldDB" id="A0A419VU75"/>
<feature type="transmembrane region" description="Helical" evidence="1">
    <location>
        <begin position="12"/>
        <end position="32"/>
    </location>
</feature>
<comment type="caution">
    <text evidence="2">The sequence shown here is derived from an EMBL/GenBank/DDBJ whole genome shotgun (WGS) entry which is preliminary data.</text>
</comment>
<proteinExistence type="predicted"/>
<name>A0A419VU75_9BACL</name>
<keyword evidence="3" id="KW-1185">Reference proteome</keyword>
<accession>A0A419VU75</accession>
<evidence type="ECO:0000313" key="2">
    <source>
        <dbReference type="EMBL" id="RKD84127.1"/>
    </source>
</evidence>
<reference evidence="2 3" key="1">
    <citation type="submission" date="2018-09" db="EMBL/GenBank/DDBJ databases">
        <title>Genomic Encyclopedia of Archaeal and Bacterial Type Strains, Phase II (KMG-II): from individual species to whole genera.</title>
        <authorList>
            <person name="Goeker M."/>
        </authorList>
    </citation>
    <scope>NUCLEOTIDE SEQUENCE [LARGE SCALE GENOMIC DNA]</scope>
    <source>
        <strain evidence="2 3">DSM 17008</strain>
    </source>
</reference>
<protein>
    <submittedName>
        <fullName evidence="2">Uncharacterized protein</fullName>
    </submittedName>
</protein>
<evidence type="ECO:0000313" key="3">
    <source>
        <dbReference type="Proteomes" id="UP000285120"/>
    </source>
</evidence>
<gene>
    <name evidence="2" type="ORF">ATL39_0060</name>
</gene>
<organism evidence="2 3">
    <name type="scientific">Sinobaca qinghaiensis</name>
    <dbReference type="NCBI Taxonomy" id="342944"/>
    <lineage>
        <taxon>Bacteria</taxon>
        <taxon>Bacillati</taxon>
        <taxon>Bacillota</taxon>
        <taxon>Bacilli</taxon>
        <taxon>Bacillales</taxon>
        <taxon>Sporolactobacillaceae</taxon>
        <taxon>Sinobaca</taxon>
    </lineage>
</organism>
<dbReference type="RefSeq" id="WP_120191286.1">
    <property type="nucleotide sequence ID" value="NZ_RAPK01000002.1"/>
</dbReference>
<keyword evidence="1" id="KW-0812">Transmembrane</keyword>
<keyword evidence="1" id="KW-0472">Membrane</keyword>
<dbReference type="Proteomes" id="UP000285120">
    <property type="component" value="Unassembled WGS sequence"/>
</dbReference>
<evidence type="ECO:0000256" key="1">
    <source>
        <dbReference type="SAM" id="Phobius"/>
    </source>
</evidence>
<keyword evidence="1" id="KW-1133">Transmembrane helix</keyword>